<dbReference type="SMART" id="SM00020">
    <property type="entry name" value="Tryp_SPc"/>
    <property type="match status" value="1"/>
</dbReference>
<keyword evidence="2 8" id="KW-0732">Signal</keyword>
<keyword evidence="13" id="KW-1185">Reference proteome</keyword>
<dbReference type="InterPro" id="IPR022700">
    <property type="entry name" value="CLIP"/>
</dbReference>
<evidence type="ECO:0000256" key="1">
    <source>
        <dbReference type="ARBA" id="ARBA00022670"/>
    </source>
</evidence>
<organism evidence="12 13">
    <name type="scientific">Daphnia sinensis</name>
    <dbReference type="NCBI Taxonomy" id="1820382"/>
    <lineage>
        <taxon>Eukaryota</taxon>
        <taxon>Metazoa</taxon>
        <taxon>Ecdysozoa</taxon>
        <taxon>Arthropoda</taxon>
        <taxon>Crustacea</taxon>
        <taxon>Branchiopoda</taxon>
        <taxon>Diplostraca</taxon>
        <taxon>Cladocera</taxon>
        <taxon>Anomopoda</taxon>
        <taxon>Daphniidae</taxon>
        <taxon>Daphnia</taxon>
        <taxon>Daphnia similis group</taxon>
    </lineage>
</organism>
<feature type="compositionally biased region" description="Low complexity" evidence="9">
    <location>
        <begin position="203"/>
        <end position="224"/>
    </location>
</feature>
<dbReference type="GO" id="GO:0004252">
    <property type="term" value="F:serine-type endopeptidase activity"/>
    <property type="evidence" value="ECO:0007669"/>
    <property type="project" value="UniProtKB-UniRule"/>
</dbReference>
<dbReference type="PROSITE" id="PS00134">
    <property type="entry name" value="TRYPSIN_HIS"/>
    <property type="match status" value="1"/>
</dbReference>
<evidence type="ECO:0000259" key="10">
    <source>
        <dbReference type="PROSITE" id="PS50240"/>
    </source>
</evidence>
<dbReference type="InterPro" id="IPR043504">
    <property type="entry name" value="Peptidase_S1_PA_chymotrypsin"/>
</dbReference>
<comment type="similarity">
    <text evidence="6 8">Belongs to the peptidase S1 family. CLIP subfamily.</text>
</comment>
<dbReference type="Gene3D" id="2.40.10.10">
    <property type="entry name" value="Trypsin-like serine proteases"/>
    <property type="match status" value="1"/>
</dbReference>
<dbReference type="SMART" id="SM00680">
    <property type="entry name" value="CLIP"/>
    <property type="match status" value="1"/>
</dbReference>
<feature type="compositionally biased region" description="Low complexity" evidence="9">
    <location>
        <begin position="119"/>
        <end position="142"/>
    </location>
</feature>
<dbReference type="CDD" id="cd00190">
    <property type="entry name" value="Tryp_SPc"/>
    <property type="match status" value="1"/>
</dbReference>
<keyword evidence="4 7" id="KW-0720">Serine protease</keyword>
<evidence type="ECO:0000259" key="11">
    <source>
        <dbReference type="PROSITE" id="PS51888"/>
    </source>
</evidence>
<dbReference type="GO" id="GO:0005576">
    <property type="term" value="C:extracellular region"/>
    <property type="evidence" value="ECO:0007669"/>
    <property type="project" value="UniProtKB-SubCell"/>
</dbReference>
<feature type="compositionally biased region" description="Low complexity" evidence="9">
    <location>
        <begin position="95"/>
        <end position="104"/>
    </location>
</feature>
<feature type="region of interest" description="Disordered" evidence="9">
    <location>
        <begin position="95"/>
        <end position="147"/>
    </location>
</feature>
<dbReference type="EC" id="3.4.21.-" evidence="7"/>
<dbReference type="InterPro" id="IPR038565">
    <property type="entry name" value="CLIP_sf"/>
</dbReference>
<name>A0AAD5KGG5_9CRUS</name>
<feature type="domain" description="Peptidase S1" evidence="10">
    <location>
        <begin position="280"/>
        <end position="530"/>
    </location>
</feature>
<evidence type="ECO:0000256" key="3">
    <source>
        <dbReference type="ARBA" id="ARBA00022801"/>
    </source>
</evidence>
<dbReference type="PRINTS" id="PR00722">
    <property type="entry name" value="CHYMOTRYPSIN"/>
</dbReference>
<dbReference type="PROSITE" id="PS50240">
    <property type="entry name" value="TRYPSIN_DOM"/>
    <property type="match status" value="1"/>
</dbReference>
<comment type="subcellular location">
    <subcellularLocation>
        <location evidence="8">Secreted</location>
    </subcellularLocation>
</comment>
<reference evidence="12 13" key="1">
    <citation type="submission" date="2022-05" db="EMBL/GenBank/DDBJ databases">
        <title>A multi-omics perspective on studying reproductive biology in Daphnia sinensis.</title>
        <authorList>
            <person name="Jia J."/>
        </authorList>
    </citation>
    <scope>NUCLEOTIDE SEQUENCE [LARGE SCALE GENOMIC DNA]</scope>
    <source>
        <strain evidence="12 13">WSL</strain>
    </source>
</reference>
<dbReference type="InterPro" id="IPR009003">
    <property type="entry name" value="Peptidase_S1_PA"/>
</dbReference>
<dbReference type="EMBL" id="WJBH02000010">
    <property type="protein sequence ID" value="KAI9551667.1"/>
    <property type="molecule type" value="Genomic_DNA"/>
</dbReference>
<dbReference type="InterPro" id="IPR033116">
    <property type="entry name" value="TRYPSIN_SER"/>
</dbReference>
<feature type="region of interest" description="Disordered" evidence="9">
    <location>
        <begin position="200"/>
        <end position="232"/>
    </location>
</feature>
<evidence type="ECO:0000256" key="7">
    <source>
        <dbReference type="RuleBase" id="RU363034"/>
    </source>
</evidence>
<evidence type="ECO:0000256" key="4">
    <source>
        <dbReference type="ARBA" id="ARBA00022825"/>
    </source>
</evidence>
<sequence>MKLRCSFLLILAATTFTLAAVTETNGRFQRVTQLIERVKRQSVGEEAPVTISSNVTVDDQQQNRDGRGLGSTLLQLGKLTLTHLLPLAAGQVAQSSSSQSGATSEKISSGNSVEIALPSSTDSPKIQTSSSSSSSTRPCTTPDGSRGQCRDLGSCPALLLQLDSLRKSICFQSLFVPGVCCPESKPGTNALVTIINQLAGGSNNNNNNNNNNRATTTTTKRPTTIDYNSLTSPVTFAPTTTRPVETFLQHNNPIINTGSQFQGIQPKGRCGQVQVSSFRVVGGELSQPGAWPWMTAIYLNGPKGTEFWCGGTLINEQFIMTAAHCTLDGRQKRYNHCEYCNIRASQYTARFGEYNLRVTDPGESEIFQISEIRIHPQFTGTGFYNDLALFKLERPVSFSDYIQPICLPSNSQRTESFIGQVPTIVGWGTTYYGGRESTVLREVQLPVWRNDDCDRAYLQPITDVFICAGYADGGKDACQGDSGGPLMLQNGGTWTQVGIVSFGNKCAEPGFPGVYTRITHFLDWINANAV</sequence>
<evidence type="ECO:0000256" key="6">
    <source>
        <dbReference type="ARBA" id="ARBA00024195"/>
    </source>
</evidence>
<dbReference type="Proteomes" id="UP000820818">
    <property type="component" value="Linkage Group LG10"/>
</dbReference>
<protein>
    <recommendedName>
        <fullName evidence="8">CLIP domain-containing serine protease</fullName>
        <ecNumber evidence="7">3.4.21.-</ecNumber>
    </recommendedName>
</protein>
<dbReference type="AlphaFoldDB" id="A0AAD5KGG5"/>
<keyword evidence="8" id="KW-0964">Secreted</keyword>
<dbReference type="FunFam" id="2.40.10.10:FF:000006">
    <property type="entry name" value="Serine proteinase stubble"/>
    <property type="match status" value="1"/>
</dbReference>
<dbReference type="PROSITE" id="PS51888">
    <property type="entry name" value="CLIP"/>
    <property type="match status" value="1"/>
</dbReference>
<evidence type="ECO:0000256" key="2">
    <source>
        <dbReference type="ARBA" id="ARBA00022729"/>
    </source>
</evidence>
<keyword evidence="3 7" id="KW-0378">Hydrolase</keyword>
<proteinExistence type="inferred from homology"/>
<dbReference type="InterPro" id="IPR018114">
    <property type="entry name" value="TRYPSIN_HIS"/>
</dbReference>
<feature type="domain" description="Clip" evidence="11">
    <location>
        <begin position="138"/>
        <end position="181"/>
    </location>
</feature>
<accession>A0AAD5KGG5</accession>
<evidence type="ECO:0000256" key="8">
    <source>
        <dbReference type="RuleBase" id="RU366078"/>
    </source>
</evidence>
<evidence type="ECO:0000313" key="12">
    <source>
        <dbReference type="EMBL" id="KAI9551667.1"/>
    </source>
</evidence>
<keyword evidence="5" id="KW-1015">Disulfide bond</keyword>
<comment type="caution">
    <text evidence="12">The sequence shown here is derived from an EMBL/GenBank/DDBJ whole genome shotgun (WGS) entry which is preliminary data.</text>
</comment>
<dbReference type="Gene3D" id="3.30.1640.30">
    <property type="match status" value="1"/>
</dbReference>
<gene>
    <name evidence="12" type="ORF">GHT06_022003</name>
</gene>
<dbReference type="SUPFAM" id="SSF50494">
    <property type="entry name" value="Trypsin-like serine proteases"/>
    <property type="match status" value="1"/>
</dbReference>
<dbReference type="PANTHER" id="PTHR24258">
    <property type="entry name" value="SERINE PROTEASE-RELATED"/>
    <property type="match status" value="1"/>
</dbReference>
<evidence type="ECO:0000313" key="13">
    <source>
        <dbReference type="Proteomes" id="UP000820818"/>
    </source>
</evidence>
<comment type="domain">
    <text evidence="8">The clip domain consists of 35-55 residues which are 'knitted' together usually by 3 conserved disulfide bonds forming a clip-like compact structure.</text>
</comment>
<dbReference type="InterPro" id="IPR001254">
    <property type="entry name" value="Trypsin_dom"/>
</dbReference>
<evidence type="ECO:0000256" key="9">
    <source>
        <dbReference type="SAM" id="MobiDB-lite"/>
    </source>
</evidence>
<dbReference type="Pfam" id="PF00089">
    <property type="entry name" value="Trypsin"/>
    <property type="match status" value="1"/>
</dbReference>
<keyword evidence="1 7" id="KW-0645">Protease</keyword>
<dbReference type="PROSITE" id="PS00135">
    <property type="entry name" value="TRYPSIN_SER"/>
    <property type="match status" value="1"/>
</dbReference>
<dbReference type="GO" id="GO:0006508">
    <property type="term" value="P:proteolysis"/>
    <property type="evidence" value="ECO:0007669"/>
    <property type="project" value="UniProtKB-KW"/>
</dbReference>
<feature type="signal peptide" evidence="8">
    <location>
        <begin position="1"/>
        <end position="19"/>
    </location>
</feature>
<dbReference type="PANTHER" id="PTHR24258:SF116">
    <property type="entry name" value="FI16631P1-RELATED"/>
    <property type="match status" value="1"/>
</dbReference>
<feature type="chain" id="PRO_5041782264" description="CLIP domain-containing serine protease" evidence="8">
    <location>
        <begin position="20"/>
        <end position="530"/>
    </location>
</feature>
<dbReference type="Pfam" id="PF12032">
    <property type="entry name" value="CLIP"/>
    <property type="match status" value="1"/>
</dbReference>
<evidence type="ECO:0000256" key="5">
    <source>
        <dbReference type="ARBA" id="ARBA00023157"/>
    </source>
</evidence>
<dbReference type="InterPro" id="IPR001314">
    <property type="entry name" value="Peptidase_S1A"/>
</dbReference>